<reference evidence="11 12" key="1">
    <citation type="submission" date="2017-06" db="EMBL/GenBank/DDBJ databases">
        <authorList>
            <person name="Kim H.J."/>
            <person name="Triplett B.A."/>
        </authorList>
    </citation>
    <scope>NUCLEOTIDE SEQUENCE [LARGE SCALE GENOMIC DNA]</scope>
    <source>
        <strain evidence="11 12">CGMCC 4.2132</strain>
    </source>
</reference>
<keyword evidence="5" id="KW-0132">Cell division</keyword>
<dbReference type="Pfam" id="PF05103">
    <property type="entry name" value="DivIVA"/>
    <property type="match status" value="1"/>
</dbReference>
<dbReference type="PANTHER" id="PTHR35794">
    <property type="entry name" value="CELL DIVISION PROTEIN DIVIVA"/>
    <property type="match status" value="1"/>
</dbReference>
<evidence type="ECO:0000256" key="4">
    <source>
        <dbReference type="ARBA" id="ARBA00022490"/>
    </source>
</evidence>
<dbReference type="GO" id="GO:0005737">
    <property type="term" value="C:cytoplasm"/>
    <property type="evidence" value="ECO:0007669"/>
    <property type="project" value="UniProtKB-SubCell"/>
</dbReference>
<evidence type="ECO:0000256" key="8">
    <source>
        <dbReference type="ARBA" id="ARBA00031737"/>
    </source>
</evidence>
<feature type="compositionally biased region" description="Basic and acidic residues" evidence="10">
    <location>
        <begin position="226"/>
        <end position="236"/>
    </location>
</feature>
<organism evidence="11 12">
    <name type="scientific">Streptosporangium subroseum</name>
    <dbReference type="NCBI Taxonomy" id="106412"/>
    <lineage>
        <taxon>Bacteria</taxon>
        <taxon>Bacillati</taxon>
        <taxon>Actinomycetota</taxon>
        <taxon>Actinomycetes</taxon>
        <taxon>Streptosporangiales</taxon>
        <taxon>Streptosporangiaceae</taxon>
        <taxon>Streptosporangium</taxon>
    </lineage>
</organism>
<dbReference type="InterPro" id="IPR019933">
    <property type="entry name" value="DivIVA_domain"/>
</dbReference>
<evidence type="ECO:0000256" key="9">
    <source>
        <dbReference type="SAM" id="Coils"/>
    </source>
</evidence>
<evidence type="ECO:0000256" key="10">
    <source>
        <dbReference type="SAM" id="MobiDB-lite"/>
    </source>
</evidence>
<dbReference type="Gene3D" id="6.10.250.660">
    <property type="match status" value="1"/>
</dbReference>
<evidence type="ECO:0000256" key="2">
    <source>
        <dbReference type="ARBA" id="ARBA00009008"/>
    </source>
</evidence>
<feature type="coiled-coil region" evidence="9">
    <location>
        <begin position="49"/>
        <end position="76"/>
    </location>
</feature>
<comment type="similarity">
    <text evidence="2">Belongs to the DivIVA family.</text>
</comment>
<proteinExistence type="inferred from homology"/>
<dbReference type="GO" id="GO:0051301">
    <property type="term" value="P:cell division"/>
    <property type="evidence" value="ECO:0007669"/>
    <property type="project" value="UniProtKB-KW"/>
</dbReference>
<evidence type="ECO:0000256" key="7">
    <source>
        <dbReference type="ARBA" id="ARBA00023306"/>
    </source>
</evidence>
<evidence type="ECO:0000313" key="12">
    <source>
        <dbReference type="Proteomes" id="UP000198282"/>
    </source>
</evidence>
<evidence type="ECO:0000256" key="5">
    <source>
        <dbReference type="ARBA" id="ARBA00022618"/>
    </source>
</evidence>
<keyword evidence="7" id="KW-0131">Cell cycle</keyword>
<feature type="region of interest" description="Disordered" evidence="10">
    <location>
        <begin position="202"/>
        <end position="262"/>
    </location>
</feature>
<gene>
    <name evidence="11" type="ORF">SAMN05216276_103551</name>
</gene>
<sequence>MVDPVSVLQLSSHLNAGGRLLTPHDVRNKVLPTVRLREGYDLAEVDTFLSEIESTLRRLLRENARLSTRLTTADRASRQVSPSAGDSAARIVMRAQEAADEAIAAARQEADTIVAEARELAEAIEREALDKAAALERDSQEKHRRATETLDGAYVERQRRAEALHGLLHHHGSRMVETLEGHVGQLRNLFLELREQDDAMTCLPQPVGLGEPRRGHHQCHPPTDGQSHDDGNRDAEIASLSDSPDGDAQYGCDQYGQRPAQE</sequence>
<dbReference type="EMBL" id="FZOD01000035">
    <property type="protein sequence ID" value="SNT34164.1"/>
    <property type="molecule type" value="Genomic_DNA"/>
</dbReference>
<dbReference type="AlphaFoldDB" id="A0A239LX22"/>
<accession>A0A239LX22</accession>
<evidence type="ECO:0000256" key="3">
    <source>
        <dbReference type="ARBA" id="ARBA00018787"/>
    </source>
</evidence>
<keyword evidence="12" id="KW-1185">Reference proteome</keyword>
<dbReference type="Proteomes" id="UP000198282">
    <property type="component" value="Unassembled WGS sequence"/>
</dbReference>
<keyword evidence="6 9" id="KW-0175">Coiled coil</keyword>
<keyword evidence="4" id="KW-0963">Cytoplasm</keyword>
<evidence type="ECO:0000256" key="6">
    <source>
        <dbReference type="ARBA" id="ARBA00023054"/>
    </source>
</evidence>
<protein>
    <recommendedName>
        <fullName evidence="3">Cell wall synthesis protein Wag31</fullName>
    </recommendedName>
    <alternativeName>
        <fullName evidence="8">Antigen 84</fullName>
    </alternativeName>
</protein>
<evidence type="ECO:0000313" key="11">
    <source>
        <dbReference type="EMBL" id="SNT34164.1"/>
    </source>
</evidence>
<dbReference type="PANTHER" id="PTHR35794:SF2">
    <property type="entry name" value="CELL DIVISION PROTEIN DIVIVA"/>
    <property type="match status" value="1"/>
</dbReference>
<comment type="subcellular location">
    <subcellularLocation>
        <location evidence="1">Cytoplasm</location>
    </subcellularLocation>
</comment>
<evidence type="ECO:0000256" key="1">
    <source>
        <dbReference type="ARBA" id="ARBA00004496"/>
    </source>
</evidence>
<dbReference type="NCBIfam" id="TIGR03544">
    <property type="entry name" value="DivI1A_domain"/>
    <property type="match status" value="1"/>
</dbReference>
<dbReference type="InterPro" id="IPR007793">
    <property type="entry name" value="DivIVA_fam"/>
</dbReference>
<dbReference type="OrthoDB" id="9815492at2"/>
<name>A0A239LX22_9ACTN</name>